<dbReference type="Gene3D" id="3.30.200.20">
    <property type="entry name" value="Phosphorylase Kinase, domain 1"/>
    <property type="match status" value="1"/>
</dbReference>
<proteinExistence type="predicted"/>
<dbReference type="InterPro" id="IPR000719">
    <property type="entry name" value="Prot_kinase_dom"/>
</dbReference>
<protein>
    <recommendedName>
        <fullName evidence="7">Protein kinase domain-containing protein</fullName>
    </recommendedName>
</protein>
<keyword evidence="9" id="KW-1185">Reference proteome</keyword>
<dbReference type="PROSITE" id="PS50011">
    <property type="entry name" value="PROTEIN_KINASE_DOM"/>
    <property type="match status" value="1"/>
</dbReference>
<dbReference type="GO" id="GO:0004674">
    <property type="term" value="F:protein serine/threonine kinase activity"/>
    <property type="evidence" value="ECO:0007669"/>
    <property type="project" value="UniProtKB-KW"/>
</dbReference>
<dbReference type="InterPro" id="IPR017441">
    <property type="entry name" value="Protein_kinase_ATP_BS"/>
</dbReference>
<comment type="caution">
    <text evidence="8">The sequence shown here is derived from an EMBL/GenBank/DDBJ whole genome shotgun (WGS) entry which is preliminary data.</text>
</comment>
<gene>
    <name evidence="8" type="ORF">SO802_024843</name>
</gene>
<dbReference type="SUPFAM" id="SSF48592">
    <property type="entry name" value="GroEL equatorial domain-like"/>
    <property type="match status" value="1"/>
</dbReference>
<dbReference type="GO" id="GO:0005524">
    <property type="term" value="F:ATP binding"/>
    <property type="evidence" value="ECO:0007669"/>
    <property type="project" value="UniProtKB-UniRule"/>
</dbReference>
<dbReference type="PANTHER" id="PTHR27002:SF1080">
    <property type="entry name" value="CYSTEINE-RICH RECEPTOR-LIKE PROTEIN KINASE 29"/>
    <property type="match status" value="1"/>
</dbReference>
<dbReference type="InterPro" id="IPR027413">
    <property type="entry name" value="GROEL-like_equatorial_sf"/>
</dbReference>
<dbReference type="SUPFAM" id="SSF56112">
    <property type="entry name" value="Protein kinase-like (PK-like)"/>
    <property type="match status" value="1"/>
</dbReference>
<sequence>MAVITLAWAILQKKKSKQNVDNDDAMKRLEAMKFNFSTIKATTNNFSNANKLGEGGFGLVYKVSLPNGQEFAVKRLFHKTEHTEEQFKNEILWWLSSNKSVLLAFKMLVDDIGDVTITNDGATILKML</sequence>
<dbReference type="EMBL" id="JAZDWU010000008">
    <property type="protein sequence ID" value="KAK9995140.1"/>
    <property type="molecule type" value="Genomic_DNA"/>
</dbReference>
<dbReference type="PROSITE" id="PS00107">
    <property type="entry name" value="PROTEIN_KINASE_ATP"/>
    <property type="match status" value="1"/>
</dbReference>
<evidence type="ECO:0000259" key="7">
    <source>
        <dbReference type="PROSITE" id="PS50011"/>
    </source>
</evidence>
<reference evidence="8 9" key="1">
    <citation type="submission" date="2024-01" db="EMBL/GenBank/DDBJ databases">
        <title>A telomere-to-telomere, gap-free genome of sweet tea (Lithocarpus litseifolius).</title>
        <authorList>
            <person name="Zhou J."/>
        </authorList>
    </citation>
    <scope>NUCLEOTIDE SEQUENCE [LARGE SCALE GENOMIC DNA]</scope>
    <source>
        <strain evidence="8">Zhou-2022a</strain>
        <tissue evidence="8">Leaf</tissue>
    </source>
</reference>
<dbReference type="PANTHER" id="PTHR27002">
    <property type="entry name" value="RECEPTOR-LIKE SERINE/THREONINE-PROTEIN KINASE SD1-8"/>
    <property type="match status" value="1"/>
</dbReference>
<keyword evidence="1" id="KW-0723">Serine/threonine-protein kinase</keyword>
<keyword evidence="4" id="KW-0418">Kinase</keyword>
<evidence type="ECO:0000256" key="2">
    <source>
        <dbReference type="ARBA" id="ARBA00022679"/>
    </source>
</evidence>
<dbReference type="AlphaFoldDB" id="A0AAW2CDU2"/>
<dbReference type="GO" id="GO:0005886">
    <property type="term" value="C:plasma membrane"/>
    <property type="evidence" value="ECO:0007669"/>
    <property type="project" value="TreeGrafter"/>
</dbReference>
<evidence type="ECO:0000256" key="3">
    <source>
        <dbReference type="ARBA" id="ARBA00022741"/>
    </source>
</evidence>
<dbReference type="Proteomes" id="UP001459277">
    <property type="component" value="Unassembled WGS sequence"/>
</dbReference>
<evidence type="ECO:0000313" key="8">
    <source>
        <dbReference type="EMBL" id="KAK9995140.1"/>
    </source>
</evidence>
<keyword evidence="2" id="KW-0808">Transferase</keyword>
<keyword evidence="3 6" id="KW-0547">Nucleotide-binding</keyword>
<feature type="binding site" evidence="6">
    <location>
        <position position="74"/>
    </location>
    <ligand>
        <name>ATP</name>
        <dbReference type="ChEBI" id="CHEBI:30616"/>
    </ligand>
</feature>
<keyword evidence="5 6" id="KW-0067">ATP-binding</keyword>
<accession>A0AAW2CDU2</accession>
<organism evidence="8 9">
    <name type="scientific">Lithocarpus litseifolius</name>
    <dbReference type="NCBI Taxonomy" id="425828"/>
    <lineage>
        <taxon>Eukaryota</taxon>
        <taxon>Viridiplantae</taxon>
        <taxon>Streptophyta</taxon>
        <taxon>Embryophyta</taxon>
        <taxon>Tracheophyta</taxon>
        <taxon>Spermatophyta</taxon>
        <taxon>Magnoliopsida</taxon>
        <taxon>eudicotyledons</taxon>
        <taxon>Gunneridae</taxon>
        <taxon>Pentapetalae</taxon>
        <taxon>rosids</taxon>
        <taxon>fabids</taxon>
        <taxon>Fagales</taxon>
        <taxon>Fagaceae</taxon>
        <taxon>Lithocarpus</taxon>
    </lineage>
</organism>
<evidence type="ECO:0000313" key="9">
    <source>
        <dbReference type="Proteomes" id="UP001459277"/>
    </source>
</evidence>
<evidence type="ECO:0000256" key="6">
    <source>
        <dbReference type="PROSITE-ProRule" id="PRU10141"/>
    </source>
</evidence>
<evidence type="ECO:0000256" key="4">
    <source>
        <dbReference type="ARBA" id="ARBA00022777"/>
    </source>
</evidence>
<name>A0AAW2CDU2_9ROSI</name>
<evidence type="ECO:0000256" key="1">
    <source>
        <dbReference type="ARBA" id="ARBA00022527"/>
    </source>
</evidence>
<dbReference type="Gene3D" id="1.10.560.10">
    <property type="entry name" value="GroEL-like equatorial domain"/>
    <property type="match status" value="1"/>
</dbReference>
<dbReference type="InterPro" id="IPR011009">
    <property type="entry name" value="Kinase-like_dom_sf"/>
</dbReference>
<feature type="domain" description="Protein kinase" evidence="7">
    <location>
        <begin position="46"/>
        <end position="128"/>
    </location>
</feature>
<evidence type="ECO:0000256" key="5">
    <source>
        <dbReference type="ARBA" id="ARBA00022840"/>
    </source>
</evidence>